<protein>
    <submittedName>
        <fullName evidence="1">Uncharacterized protein</fullName>
    </submittedName>
</protein>
<evidence type="ECO:0000313" key="1">
    <source>
        <dbReference type="EMBL" id="ASV43383.1"/>
    </source>
</evidence>
<dbReference type="Proteomes" id="UP000241249">
    <property type="component" value="Segment"/>
</dbReference>
<evidence type="ECO:0000313" key="2">
    <source>
        <dbReference type="Proteomes" id="UP000241249"/>
    </source>
</evidence>
<keyword evidence="2" id="KW-1185">Reference proteome</keyword>
<proteinExistence type="predicted"/>
<dbReference type="RefSeq" id="YP_009618410.1">
    <property type="nucleotide sequence ID" value="NC_042074.1"/>
</dbReference>
<sequence>MFVLKQKYVVFSIKDAQGALTPEEEAQILALLSKISDHRVARGKPPIHAVVIDQNALGTEAYESTLNILKTALTAKERAKCPHPNWHVDVAVMGGFDVHTCTECGLSKYV</sequence>
<accession>A0A2D0Z176</accession>
<reference evidence="1 2" key="1">
    <citation type="journal article" date="2017" name="Sci. Rep.">
        <title>Analysis of the CRISPR-Cas system in bacteriophages active on epidemic strains of Vibrio cholerae in Bangladesh.</title>
        <authorList>
            <person name="Naser I.B."/>
            <person name="Hoque M.M."/>
            <person name="Nahid M.A."/>
            <person name="Tareq T.M."/>
            <person name="Rocky M.K."/>
            <person name="Faruque S.M."/>
        </authorList>
    </citation>
    <scope>NUCLEOTIDE SEQUENCE [LARGE SCALE GENOMIC DNA]</scope>
</reference>
<name>A0A2D0Z176_9CAUD</name>
<organism evidence="1 2">
    <name type="scientific">Vibrio phage JSF10</name>
    <dbReference type="NCBI Taxonomy" id="1983593"/>
    <lineage>
        <taxon>Viruses</taxon>
        <taxon>Duplodnaviria</taxon>
        <taxon>Heunggongvirae</taxon>
        <taxon>Uroviricota</taxon>
        <taxon>Caudoviricetes</taxon>
        <taxon>Demerecviridae</taxon>
        <taxon>Ermolyevavirinae</taxon>
        <taxon>Jesfedecavirus</taxon>
        <taxon>Jesfedecavirus JSF10</taxon>
    </lineage>
</organism>
<dbReference type="KEGG" id="vg:40094928"/>
<dbReference type="EMBL" id="KY883654">
    <property type="protein sequence ID" value="ASV43383.1"/>
    <property type="molecule type" value="Genomic_DNA"/>
</dbReference>
<dbReference type="GeneID" id="40094928"/>